<evidence type="ECO:0000313" key="3">
    <source>
        <dbReference type="Proteomes" id="UP000831290"/>
    </source>
</evidence>
<keyword evidence="3" id="KW-1185">Reference proteome</keyword>
<reference evidence="2" key="1">
    <citation type="submission" date="2022-03" db="EMBL/GenBank/DDBJ databases">
        <title>Description of Abyssus ytuae gen. nov., sp. nov., a novel member of the family Flavobacteriaceae isolated from the sediment of Mariana Trench.</title>
        <authorList>
            <person name="Zhang J."/>
            <person name="Xu X."/>
        </authorList>
    </citation>
    <scope>NUCLEOTIDE SEQUENCE</scope>
    <source>
        <strain evidence="2">MT3330</strain>
    </source>
</reference>
<sequence>MQQTIIILLLLFTLTSCKKEKKPATVSQTKEININYAKGFKIFYYDTYKKIEVTSPWPEFDRKFTYILINKEAELPKETEYDAIIEIPVQKLVVTSTTHIPAIEALGVENALVGFPDTRYISSMKTRKNITEGKIKELGSNENINTEILVSLKPDMVVGFSINNANKTYETIKNSGIPVVYNGDWVEKTPLGKAEWIKFFAPFFNKEKEADSIFSEIEKEYLEAKKLASYAKEKPAVLSGAMFKDIWYLPAGDSWAATLFKDANAKYLWSDTEGTGSLSLSFESVLNKAKDADFWIGTSQHVSYNQLDDSNVHYSQFKAYQNKTAYTFSSTKGLTGGLLFYELAPNRPDLVLKDIIHILHPDILPDYQPYFYKPLE</sequence>
<dbReference type="SUPFAM" id="SSF53807">
    <property type="entry name" value="Helical backbone' metal receptor"/>
    <property type="match status" value="1"/>
</dbReference>
<organism evidence="2 3">
    <name type="scientific">Abyssalbus ytuae</name>
    <dbReference type="NCBI Taxonomy" id="2926907"/>
    <lineage>
        <taxon>Bacteria</taxon>
        <taxon>Pseudomonadati</taxon>
        <taxon>Bacteroidota</taxon>
        <taxon>Flavobacteriia</taxon>
        <taxon>Flavobacteriales</taxon>
        <taxon>Flavobacteriaceae</taxon>
        <taxon>Abyssalbus</taxon>
    </lineage>
</organism>
<name>A0A9E7D3U7_9FLAO</name>
<feature type="domain" description="Fe/B12 periplasmic-binding" evidence="1">
    <location>
        <begin position="91"/>
        <end position="363"/>
    </location>
</feature>
<gene>
    <name evidence="2" type="ORF">MQE35_02710</name>
</gene>
<dbReference type="Pfam" id="PF01497">
    <property type="entry name" value="Peripla_BP_2"/>
    <property type="match status" value="1"/>
</dbReference>
<dbReference type="Proteomes" id="UP000831290">
    <property type="component" value="Chromosome"/>
</dbReference>
<dbReference type="PANTHER" id="PTHR30535">
    <property type="entry name" value="VITAMIN B12-BINDING PROTEIN"/>
    <property type="match status" value="1"/>
</dbReference>
<accession>A0A9E7D3U7</accession>
<dbReference type="PANTHER" id="PTHR30535:SF34">
    <property type="entry name" value="MOLYBDATE-BINDING PROTEIN MOLA"/>
    <property type="match status" value="1"/>
</dbReference>
<dbReference type="Gene3D" id="3.40.50.1980">
    <property type="entry name" value="Nitrogenase molybdenum iron protein domain"/>
    <property type="match status" value="2"/>
</dbReference>
<dbReference type="EMBL" id="CP094358">
    <property type="protein sequence ID" value="UOB18219.1"/>
    <property type="molecule type" value="Genomic_DNA"/>
</dbReference>
<evidence type="ECO:0000313" key="2">
    <source>
        <dbReference type="EMBL" id="UOB18219.1"/>
    </source>
</evidence>
<dbReference type="InterPro" id="IPR050902">
    <property type="entry name" value="ABC_Transporter_SBP"/>
</dbReference>
<dbReference type="KEGG" id="fbm:MQE35_02710"/>
<dbReference type="GO" id="GO:0071281">
    <property type="term" value="P:cellular response to iron ion"/>
    <property type="evidence" value="ECO:0007669"/>
    <property type="project" value="TreeGrafter"/>
</dbReference>
<dbReference type="PROSITE" id="PS50983">
    <property type="entry name" value="FE_B12_PBP"/>
    <property type="match status" value="1"/>
</dbReference>
<protein>
    <submittedName>
        <fullName evidence="2">ABC transporter substrate-binding protein</fullName>
    </submittedName>
</protein>
<dbReference type="InterPro" id="IPR002491">
    <property type="entry name" value="ABC_transptr_periplasmic_BD"/>
</dbReference>
<dbReference type="AlphaFoldDB" id="A0A9E7D3U7"/>
<dbReference type="RefSeq" id="WP_255844276.1">
    <property type="nucleotide sequence ID" value="NZ_CP094358.1"/>
</dbReference>
<proteinExistence type="predicted"/>
<evidence type="ECO:0000259" key="1">
    <source>
        <dbReference type="PROSITE" id="PS50983"/>
    </source>
</evidence>